<accession>A0A9P4HTJ7</accession>
<dbReference type="PROSITE" id="PS00674">
    <property type="entry name" value="AAA"/>
    <property type="match status" value="1"/>
</dbReference>
<keyword evidence="7" id="KW-0067">ATP-binding</keyword>
<dbReference type="GO" id="GO:0042393">
    <property type="term" value="F:histone binding"/>
    <property type="evidence" value="ECO:0007669"/>
    <property type="project" value="UniProtKB-ARBA"/>
</dbReference>
<dbReference type="PANTHER" id="PTHR23069">
    <property type="entry name" value="AAA DOMAIN-CONTAINING"/>
    <property type="match status" value="1"/>
</dbReference>
<dbReference type="GO" id="GO:0006337">
    <property type="term" value="P:nucleosome disassembly"/>
    <property type="evidence" value="ECO:0007669"/>
    <property type="project" value="TreeGrafter"/>
</dbReference>
<dbReference type="SMART" id="SM00382">
    <property type="entry name" value="AAA"/>
    <property type="match status" value="1"/>
</dbReference>
<dbReference type="Pfam" id="PF17862">
    <property type="entry name" value="AAA_lid_3"/>
    <property type="match status" value="1"/>
</dbReference>
<feature type="compositionally biased region" description="Low complexity" evidence="10">
    <location>
        <begin position="1414"/>
        <end position="1431"/>
    </location>
</feature>
<gene>
    <name evidence="12" type="ORF">K490DRAFT_44994</name>
</gene>
<evidence type="ECO:0000256" key="9">
    <source>
        <dbReference type="ARBA" id="ARBA00023242"/>
    </source>
</evidence>
<evidence type="ECO:0000256" key="4">
    <source>
        <dbReference type="ARBA" id="ARBA00022454"/>
    </source>
</evidence>
<evidence type="ECO:0000256" key="8">
    <source>
        <dbReference type="ARBA" id="ARBA00023117"/>
    </source>
</evidence>
<comment type="similarity">
    <text evidence="3">Belongs to the AAA ATPase family.</text>
</comment>
<evidence type="ECO:0000256" key="7">
    <source>
        <dbReference type="ARBA" id="ARBA00022840"/>
    </source>
</evidence>
<protein>
    <submittedName>
        <fullName evidence="12">AAA-domain-containing protein</fullName>
    </submittedName>
</protein>
<evidence type="ECO:0000313" key="13">
    <source>
        <dbReference type="Proteomes" id="UP000799776"/>
    </source>
</evidence>
<feature type="compositionally biased region" description="Polar residues" evidence="10">
    <location>
        <begin position="1285"/>
        <end position="1306"/>
    </location>
</feature>
<feature type="compositionally biased region" description="Low complexity" evidence="10">
    <location>
        <begin position="151"/>
        <end position="166"/>
    </location>
</feature>
<dbReference type="InterPro" id="IPR003960">
    <property type="entry name" value="ATPase_AAA_CS"/>
</dbReference>
<dbReference type="InterPro" id="IPR003593">
    <property type="entry name" value="AAA+_ATPase"/>
</dbReference>
<keyword evidence="6" id="KW-0378">Hydrolase</keyword>
<dbReference type="CDD" id="cd05491">
    <property type="entry name" value="Bromo_TBP7_like"/>
    <property type="match status" value="1"/>
</dbReference>
<dbReference type="GO" id="GO:0005524">
    <property type="term" value="F:ATP binding"/>
    <property type="evidence" value="ECO:0007669"/>
    <property type="project" value="UniProtKB-KW"/>
</dbReference>
<feature type="compositionally biased region" description="Polar residues" evidence="10">
    <location>
        <begin position="1352"/>
        <end position="1369"/>
    </location>
</feature>
<dbReference type="GO" id="GO:0000785">
    <property type="term" value="C:chromatin"/>
    <property type="evidence" value="ECO:0007669"/>
    <property type="project" value="UniProtKB-ARBA"/>
</dbReference>
<dbReference type="FunFam" id="3.40.50.300:FF:000061">
    <property type="entry name" value="ATPase family, AAA domain-containing 2"/>
    <property type="match status" value="1"/>
</dbReference>
<feature type="compositionally biased region" description="Acidic residues" evidence="10">
    <location>
        <begin position="301"/>
        <end position="315"/>
    </location>
</feature>
<dbReference type="GO" id="GO:0003682">
    <property type="term" value="F:chromatin binding"/>
    <property type="evidence" value="ECO:0007669"/>
    <property type="project" value="TreeGrafter"/>
</dbReference>
<feature type="compositionally biased region" description="Low complexity" evidence="10">
    <location>
        <begin position="432"/>
        <end position="447"/>
    </location>
</feature>
<evidence type="ECO:0000256" key="1">
    <source>
        <dbReference type="ARBA" id="ARBA00004123"/>
    </source>
</evidence>
<dbReference type="Proteomes" id="UP000799776">
    <property type="component" value="Unassembled WGS sequence"/>
</dbReference>
<dbReference type="GO" id="GO:0016887">
    <property type="term" value="F:ATP hydrolysis activity"/>
    <property type="evidence" value="ECO:0007669"/>
    <property type="project" value="InterPro"/>
</dbReference>
<feature type="region of interest" description="Disordered" evidence="10">
    <location>
        <begin position="1240"/>
        <end position="1456"/>
    </location>
</feature>
<dbReference type="Gene3D" id="3.40.50.300">
    <property type="entry name" value="P-loop containing nucleotide triphosphate hydrolases"/>
    <property type="match status" value="2"/>
</dbReference>
<dbReference type="PANTHER" id="PTHR23069:SF0">
    <property type="entry name" value="TAT-BINDING HOMOLOG 7"/>
    <property type="match status" value="1"/>
</dbReference>
<feature type="compositionally biased region" description="Basic and acidic residues" evidence="10">
    <location>
        <begin position="1316"/>
        <end position="1328"/>
    </location>
</feature>
<feature type="compositionally biased region" description="Acidic residues" evidence="10">
    <location>
        <begin position="331"/>
        <end position="345"/>
    </location>
</feature>
<dbReference type="OrthoDB" id="5421at2759"/>
<dbReference type="Gene3D" id="1.10.8.60">
    <property type="match status" value="1"/>
</dbReference>
<feature type="compositionally biased region" description="Polar residues" evidence="10">
    <location>
        <begin position="1441"/>
        <end position="1456"/>
    </location>
</feature>
<evidence type="ECO:0000256" key="6">
    <source>
        <dbReference type="ARBA" id="ARBA00022801"/>
    </source>
</evidence>
<dbReference type="InterPro" id="IPR003959">
    <property type="entry name" value="ATPase_AAA_core"/>
</dbReference>
<feature type="compositionally biased region" description="Basic and acidic residues" evidence="10">
    <location>
        <begin position="8"/>
        <end position="19"/>
    </location>
</feature>
<dbReference type="GO" id="GO:0006334">
    <property type="term" value="P:nucleosome assembly"/>
    <property type="evidence" value="ECO:0007669"/>
    <property type="project" value="TreeGrafter"/>
</dbReference>
<organism evidence="12 13">
    <name type="scientific">Saccharata proteae CBS 121410</name>
    <dbReference type="NCBI Taxonomy" id="1314787"/>
    <lineage>
        <taxon>Eukaryota</taxon>
        <taxon>Fungi</taxon>
        <taxon>Dikarya</taxon>
        <taxon>Ascomycota</taxon>
        <taxon>Pezizomycotina</taxon>
        <taxon>Dothideomycetes</taxon>
        <taxon>Dothideomycetes incertae sedis</taxon>
        <taxon>Botryosphaeriales</taxon>
        <taxon>Saccharataceae</taxon>
        <taxon>Saccharata</taxon>
    </lineage>
</organism>
<feature type="compositionally biased region" description="Basic and acidic residues" evidence="10">
    <location>
        <begin position="250"/>
        <end position="261"/>
    </location>
</feature>
<comment type="subcellular location">
    <subcellularLocation>
        <location evidence="2">Chromosome</location>
    </subcellularLocation>
    <subcellularLocation>
        <location evidence="1">Nucleus</location>
    </subcellularLocation>
</comment>
<dbReference type="EMBL" id="ML978726">
    <property type="protein sequence ID" value="KAF2086186.1"/>
    <property type="molecule type" value="Genomic_DNA"/>
</dbReference>
<reference evidence="12" key="1">
    <citation type="journal article" date="2020" name="Stud. Mycol.">
        <title>101 Dothideomycetes genomes: a test case for predicting lifestyles and emergence of pathogens.</title>
        <authorList>
            <person name="Haridas S."/>
            <person name="Albert R."/>
            <person name="Binder M."/>
            <person name="Bloem J."/>
            <person name="Labutti K."/>
            <person name="Salamov A."/>
            <person name="Andreopoulos B."/>
            <person name="Baker S."/>
            <person name="Barry K."/>
            <person name="Bills G."/>
            <person name="Bluhm B."/>
            <person name="Cannon C."/>
            <person name="Castanera R."/>
            <person name="Culley D."/>
            <person name="Daum C."/>
            <person name="Ezra D."/>
            <person name="Gonzalez J."/>
            <person name="Henrissat B."/>
            <person name="Kuo A."/>
            <person name="Liang C."/>
            <person name="Lipzen A."/>
            <person name="Lutzoni F."/>
            <person name="Magnuson J."/>
            <person name="Mondo S."/>
            <person name="Nolan M."/>
            <person name="Ohm R."/>
            <person name="Pangilinan J."/>
            <person name="Park H.-J."/>
            <person name="Ramirez L."/>
            <person name="Alfaro M."/>
            <person name="Sun H."/>
            <person name="Tritt A."/>
            <person name="Yoshinaga Y."/>
            <person name="Zwiers L.-H."/>
            <person name="Turgeon B."/>
            <person name="Goodwin S."/>
            <person name="Spatafora J."/>
            <person name="Crous P."/>
            <person name="Grigoriev I."/>
        </authorList>
    </citation>
    <scope>NUCLEOTIDE SEQUENCE</scope>
    <source>
        <strain evidence="12">CBS 121410</strain>
    </source>
</reference>
<keyword evidence="4" id="KW-0158">Chromosome</keyword>
<keyword evidence="9" id="KW-0539">Nucleus</keyword>
<evidence type="ECO:0000256" key="5">
    <source>
        <dbReference type="ARBA" id="ARBA00022741"/>
    </source>
</evidence>
<dbReference type="Pfam" id="PF00004">
    <property type="entry name" value="AAA"/>
    <property type="match status" value="1"/>
</dbReference>
<feature type="compositionally biased region" description="Polar residues" evidence="10">
    <location>
        <begin position="1333"/>
        <end position="1344"/>
    </location>
</feature>
<evidence type="ECO:0000256" key="3">
    <source>
        <dbReference type="ARBA" id="ARBA00006914"/>
    </source>
</evidence>
<feature type="compositionally biased region" description="Acidic residues" evidence="10">
    <location>
        <begin position="106"/>
        <end position="116"/>
    </location>
</feature>
<evidence type="ECO:0000256" key="2">
    <source>
        <dbReference type="ARBA" id="ARBA00004286"/>
    </source>
</evidence>
<dbReference type="GO" id="GO:0140674">
    <property type="term" value="F:ATP-dependent histone chaperone activity"/>
    <property type="evidence" value="ECO:0007669"/>
    <property type="project" value="UniProtKB-ARBA"/>
</dbReference>
<keyword evidence="13" id="KW-1185">Reference proteome</keyword>
<evidence type="ECO:0000256" key="10">
    <source>
        <dbReference type="SAM" id="MobiDB-lite"/>
    </source>
</evidence>
<feature type="region of interest" description="Disordered" evidence="10">
    <location>
        <begin position="400"/>
        <end position="491"/>
    </location>
</feature>
<dbReference type="GO" id="GO:0005634">
    <property type="term" value="C:nucleus"/>
    <property type="evidence" value="ECO:0007669"/>
    <property type="project" value="UniProtKB-SubCell"/>
</dbReference>
<dbReference type="SUPFAM" id="SSF52540">
    <property type="entry name" value="P-loop containing nucleoside triphosphate hydrolases"/>
    <property type="match status" value="2"/>
</dbReference>
<dbReference type="GO" id="GO:0045815">
    <property type="term" value="P:transcription initiation-coupled chromatin remodeling"/>
    <property type="evidence" value="ECO:0007669"/>
    <property type="project" value="TreeGrafter"/>
</dbReference>
<dbReference type="FunFam" id="1.10.8.60:FF:000016">
    <property type="entry name" value="ATPase family AAA domain-containing protein 2B"/>
    <property type="match status" value="1"/>
</dbReference>
<feature type="compositionally biased region" description="Basic and acidic residues" evidence="10">
    <location>
        <begin position="367"/>
        <end position="381"/>
    </location>
</feature>
<keyword evidence="5" id="KW-0547">Nucleotide-binding</keyword>
<feature type="region of interest" description="Disordered" evidence="10">
    <location>
        <begin position="1"/>
        <end position="381"/>
    </location>
</feature>
<evidence type="ECO:0000313" key="12">
    <source>
        <dbReference type="EMBL" id="KAF2086186.1"/>
    </source>
</evidence>
<dbReference type="FunFam" id="3.40.50.300:FF:001218">
    <property type="entry name" value="AAA family ATPase, putative"/>
    <property type="match status" value="1"/>
</dbReference>
<dbReference type="InterPro" id="IPR045199">
    <property type="entry name" value="ATAD2-like"/>
</dbReference>
<feature type="compositionally biased region" description="Polar residues" evidence="10">
    <location>
        <begin position="1246"/>
        <end position="1256"/>
    </location>
</feature>
<keyword evidence="8" id="KW-0103">Bromodomain</keyword>
<comment type="caution">
    <text evidence="12">The sequence shown here is derived from an EMBL/GenBank/DDBJ whole genome shotgun (WGS) entry which is preliminary data.</text>
</comment>
<feature type="compositionally biased region" description="Low complexity" evidence="10">
    <location>
        <begin position="117"/>
        <end position="131"/>
    </location>
</feature>
<dbReference type="InterPro" id="IPR041569">
    <property type="entry name" value="AAA_lid_3"/>
</dbReference>
<proteinExistence type="inferred from homology"/>
<feature type="domain" description="AAA+ ATPase" evidence="11">
    <location>
        <begin position="558"/>
        <end position="699"/>
    </location>
</feature>
<dbReference type="InterPro" id="IPR027417">
    <property type="entry name" value="P-loop_NTPase"/>
</dbReference>
<feature type="compositionally biased region" description="Acidic residues" evidence="10">
    <location>
        <begin position="59"/>
        <end position="80"/>
    </location>
</feature>
<evidence type="ECO:0000259" key="11">
    <source>
        <dbReference type="SMART" id="SM00382"/>
    </source>
</evidence>
<sequence>MAPRRKRDLLDFDPNKSDPEDLDYGASSPPAKRSRTSKTPATKSKSAVKKKTKRNSGYSDDDDEDDDIAEESFDDSESEEEVVRNERTGRPVRSANKNKDIKYEEPSEDDIEDTEEAPPATGRARTRTPARSQAPKGKLVVKFNIPPADLTRITSTRPRSTRASSRTHGRDPTPDMFGARRSSRLSQRPSEEPMVELSGSGRNERAVRSGSQGATHHPNIGRKGPLKRPSIIMEASQETARPSIEEDEVAEHTEAEPDKPVESNVGNRPGSEIRYEQEEDEQPDGGAQATVAVIQESFHNDEDEVEEEEDSDNDEGPVTRGRNLRSKPSESEDELDQDELADEAADLAKEQNKRRRTRRAQNDNITYDDRRSLRKRNETKDYKIVGNDVWAQIDVEEDAAPATTPSRNRRGGGGGYRSLFSTEGPFGGAGGPPALLGNPAAAGGADSDSSDDEFSHINATTRPIGGLAGMTPTSASVASGPGLFPQAHNADPVQAGAGGALGKLKDKKALADADPLGVDMNVNFEGVGGLEGHIDQLKEMVTIPLLYPELFSRFNTTPPRGVLFHGPPGTGKTLLARALASSVSSQGKKVTFYMRKGADALSKWVGEAERQLRLLFEEARKNQPSIIFFDEIDGLAPVRSSKQEQIHASIVATLLALMDGMDGRGQVVVIGATNRPDSVDPALRRPGRFDREFYFPLPDIKGRRSIIDIHTKGWDPPLAPSFKDQLADLTKGYGGADLRALCTEAALNAVQGTYPQIYQSDKKLVIDPSKIKVLAKDFMIAVNKMVPSSERSAASGAAPLSKAVEPLLRFPLSAVSKIIDDILPQKKKVTALEEAQYDDRNDDFGFERETMQRDFERNRVFRPRLLIRGVQGMGQQYLGSALLHRLERLHVQFFDLPTLLEDASRSPEAAIVQLFKEVRRQKPGVIYIPNVDVWYQTVSKEVLKVFTSMLRAMPPNDPILLLGIMEQDREESEPDKDMIRDLFGFSLKNQYKIARPDKEARSEYFNGVMSYIKTEPTGFPDPNRQKRKFADLQVVEDEPAEAKVPTKEEIKAQRLMDRHNLNMLKVHLQPIMEQIKTKYKRFRTPVIEDNQIRYLFDETDPAMVATDIPHGQRQEQGLERPYELGKDSKGIDGIIQVATGKFYYNLTITVIEQRLQNGYYKRPKDFVADLKRLLKDATTSGDYERIIKSKEMLANVEVDVVLFEAREPLLMQALESVYVREGARARKMETEAAQKGITEIQPNMPPATQSGDTMDTSGPIVLGDAIPGMPNFPPVTPKRLIGPSLLSNGDSTGRDTISQQAGSTMPPNGGEDSQEADEHADKRLRLDDGASSAPGTQARSQRSGHQAMAPHTQVSDYQNSASTTTSGQKTSERSHRSSGPWANTQSTGIPVEHRPDFSVAGLPGGSQLPDTQEPPHYSSQPSGSQPSQSSQAREMPPPPTALSNILNTSDGTDQTAPTYICDEVQVDSLHRELTTRTSGLSVEQLEQVNATLMGAVWESRMNWNRNQVLHNVQASFNEVMKDIEAMQRLMGPSQTQEAHYA</sequence>
<name>A0A9P4HTJ7_9PEZI</name>